<dbReference type="AlphaFoldDB" id="A0AAW0BE17"/>
<dbReference type="EMBL" id="JAWWNJ010000034">
    <property type="protein sequence ID" value="KAK7024714.1"/>
    <property type="molecule type" value="Genomic_DNA"/>
</dbReference>
<evidence type="ECO:0000313" key="2">
    <source>
        <dbReference type="EMBL" id="KAK7024714.1"/>
    </source>
</evidence>
<feature type="compositionally biased region" description="Acidic residues" evidence="1">
    <location>
        <begin position="181"/>
        <end position="195"/>
    </location>
</feature>
<reference evidence="2 3" key="1">
    <citation type="journal article" date="2024" name="J Genomics">
        <title>Draft genome sequencing and assembly of Favolaschia claudopus CIRM-BRFM 2984 isolated from oak limbs.</title>
        <authorList>
            <person name="Navarro D."/>
            <person name="Drula E."/>
            <person name="Chaduli D."/>
            <person name="Cazenave R."/>
            <person name="Ahrendt S."/>
            <person name="Wang J."/>
            <person name="Lipzen A."/>
            <person name="Daum C."/>
            <person name="Barry K."/>
            <person name="Grigoriev I.V."/>
            <person name="Favel A."/>
            <person name="Rosso M.N."/>
            <person name="Martin F."/>
        </authorList>
    </citation>
    <scope>NUCLEOTIDE SEQUENCE [LARGE SCALE GENOMIC DNA]</scope>
    <source>
        <strain evidence="2 3">CIRM-BRFM 2984</strain>
    </source>
</reference>
<dbReference type="Proteomes" id="UP001362999">
    <property type="component" value="Unassembled WGS sequence"/>
</dbReference>
<accession>A0AAW0BE17</accession>
<gene>
    <name evidence="2" type="ORF">R3P38DRAFT_1050186</name>
</gene>
<name>A0AAW0BE17_9AGAR</name>
<evidence type="ECO:0000256" key="1">
    <source>
        <dbReference type="SAM" id="MobiDB-lite"/>
    </source>
</evidence>
<proteinExistence type="predicted"/>
<feature type="region of interest" description="Disordered" evidence="1">
    <location>
        <begin position="73"/>
        <end position="215"/>
    </location>
</feature>
<feature type="compositionally biased region" description="Low complexity" evidence="1">
    <location>
        <begin position="196"/>
        <end position="208"/>
    </location>
</feature>
<evidence type="ECO:0000313" key="3">
    <source>
        <dbReference type="Proteomes" id="UP001362999"/>
    </source>
</evidence>
<protein>
    <submittedName>
        <fullName evidence="2">Uncharacterized protein</fullName>
    </submittedName>
</protein>
<comment type="caution">
    <text evidence="2">The sequence shown here is derived from an EMBL/GenBank/DDBJ whole genome shotgun (WGS) entry which is preliminary data.</text>
</comment>
<keyword evidence="3" id="KW-1185">Reference proteome</keyword>
<feature type="compositionally biased region" description="Low complexity" evidence="1">
    <location>
        <begin position="122"/>
        <end position="168"/>
    </location>
</feature>
<sequence length="230" mass="24857">MFSLFAQLICCGKRSRAIPPDAPSTVIPNERTPLLDDPREQAPDVSVDHQSLSDRLGTIVRAKEGKMVSVSSRTPFTLHDAEQAQLPTTSTANEDDGVQDVTISRRPPVLTMTPARSHGSFSYLRSDSQSQHSSESRSGSRSPSRQRAQSGSSVPPSSSSGRRSGAAARRFKSPDRSEWFAESESEVEVSVDDESVSPTPHSPTSKTPTAPPAPILQIQDVKGIAFDWDS</sequence>
<organism evidence="2 3">
    <name type="scientific">Favolaschia claudopus</name>
    <dbReference type="NCBI Taxonomy" id="2862362"/>
    <lineage>
        <taxon>Eukaryota</taxon>
        <taxon>Fungi</taxon>
        <taxon>Dikarya</taxon>
        <taxon>Basidiomycota</taxon>
        <taxon>Agaricomycotina</taxon>
        <taxon>Agaricomycetes</taxon>
        <taxon>Agaricomycetidae</taxon>
        <taxon>Agaricales</taxon>
        <taxon>Marasmiineae</taxon>
        <taxon>Mycenaceae</taxon>
        <taxon>Favolaschia</taxon>
    </lineage>
</organism>